<reference evidence="1" key="1">
    <citation type="journal article" date="2021" name="Proc. Natl. Acad. Sci. U.S.A.">
        <title>A Catalog of Tens of Thousands of Viruses from Human Metagenomes Reveals Hidden Associations with Chronic Diseases.</title>
        <authorList>
            <person name="Tisza M.J."/>
            <person name="Buck C.B."/>
        </authorList>
    </citation>
    <scope>NUCLEOTIDE SEQUENCE</scope>
    <source>
        <strain evidence="1">CtZSu31</strain>
    </source>
</reference>
<protein>
    <submittedName>
        <fullName evidence="1">Uncharacterized protein</fullName>
    </submittedName>
</protein>
<name>A0A8S5N2E5_9CAUD</name>
<evidence type="ECO:0000313" key="1">
    <source>
        <dbReference type="EMBL" id="DAD88782.1"/>
    </source>
</evidence>
<dbReference type="EMBL" id="BK015047">
    <property type="protein sequence ID" value="DAD88782.1"/>
    <property type="molecule type" value="Genomic_DNA"/>
</dbReference>
<accession>A0A8S5N2E5</accession>
<organism evidence="1">
    <name type="scientific">Myoviridae sp. ctZSu31</name>
    <dbReference type="NCBI Taxonomy" id="2826665"/>
    <lineage>
        <taxon>Viruses</taxon>
        <taxon>Duplodnaviria</taxon>
        <taxon>Heunggongvirae</taxon>
        <taxon>Uroviricota</taxon>
        <taxon>Caudoviricetes</taxon>
    </lineage>
</organism>
<proteinExistence type="predicted"/>
<sequence length="151" mass="17229">MLCKDCLYYEEAYVDSRIGDKDFGKRYYGQGLCRKYGGAVWGSDKACGAAHVRACESCARHKELFMKNKGYGEQYGEYIPTGRIVCMIRKADAGDRKRKCALYLPEQGDDAGGSADDADPKARRLIPDGLLLWLLGRSRWLRLRLRRLRKH</sequence>